<name>A0A9D5CYG7_9LILI</name>
<feature type="region of interest" description="Disordered" evidence="1">
    <location>
        <begin position="1"/>
        <end position="46"/>
    </location>
</feature>
<dbReference type="InterPro" id="IPR012881">
    <property type="entry name" value="DUF1685"/>
</dbReference>
<dbReference type="Proteomes" id="UP001085076">
    <property type="component" value="Miscellaneous, Linkage group lg02"/>
</dbReference>
<comment type="caution">
    <text evidence="2">The sequence shown here is derived from an EMBL/GenBank/DDBJ whole genome shotgun (WGS) entry which is preliminary data.</text>
</comment>
<dbReference type="Pfam" id="PF07939">
    <property type="entry name" value="DUF1685"/>
    <property type="match status" value="1"/>
</dbReference>
<reference evidence="2" key="2">
    <citation type="journal article" date="2022" name="Hortic Res">
        <title>The genome of Dioscorea zingiberensis sheds light on the biosynthesis, origin and evolution of the medicinally important diosgenin saponins.</title>
        <authorList>
            <person name="Li Y."/>
            <person name="Tan C."/>
            <person name="Li Z."/>
            <person name="Guo J."/>
            <person name="Li S."/>
            <person name="Chen X."/>
            <person name="Wang C."/>
            <person name="Dai X."/>
            <person name="Yang H."/>
            <person name="Song W."/>
            <person name="Hou L."/>
            <person name="Xu J."/>
            <person name="Tong Z."/>
            <person name="Xu A."/>
            <person name="Yuan X."/>
            <person name="Wang W."/>
            <person name="Yang Q."/>
            <person name="Chen L."/>
            <person name="Sun Z."/>
            <person name="Wang K."/>
            <person name="Pan B."/>
            <person name="Chen J."/>
            <person name="Bao Y."/>
            <person name="Liu F."/>
            <person name="Qi X."/>
            <person name="Gang D.R."/>
            <person name="Wen J."/>
            <person name="Li J."/>
        </authorList>
    </citation>
    <scope>NUCLEOTIDE SEQUENCE</scope>
    <source>
        <strain evidence="2">Dzin_1.0</strain>
    </source>
</reference>
<protein>
    <submittedName>
        <fullName evidence="2">Uncharacterized protein</fullName>
    </submittedName>
</protein>
<accession>A0A9D5CYG7</accession>
<sequence length="151" mass="16970">MSATHRSPLIKQRSWSPDTERDEAWLRRKGLQRGQRSRLSRSVTEEDLDELRGCIDLGFGFEADSPNSVAARLSQTIPALDLYYAIHRSYRSSPSDASIDESPSGSPVSFFSPDDSPEVKKVRLRQWAQVVACSVRQCQPLKKTSGDQSEK</sequence>
<feature type="region of interest" description="Disordered" evidence="1">
    <location>
        <begin position="93"/>
        <end position="116"/>
    </location>
</feature>
<organism evidence="2 3">
    <name type="scientific">Dioscorea zingiberensis</name>
    <dbReference type="NCBI Taxonomy" id="325984"/>
    <lineage>
        <taxon>Eukaryota</taxon>
        <taxon>Viridiplantae</taxon>
        <taxon>Streptophyta</taxon>
        <taxon>Embryophyta</taxon>
        <taxon>Tracheophyta</taxon>
        <taxon>Spermatophyta</taxon>
        <taxon>Magnoliopsida</taxon>
        <taxon>Liliopsida</taxon>
        <taxon>Dioscoreales</taxon>
        <taxon>Dioscoreaceae</taxon>
        <taxon>Dioscorea</taxon>
    </lineage>
</organism>
<feature type="compositionally biased region" description="Low complexity" evidence="1">
    <location>
        <begin position="102"/>
        <end position="114"/>
    </location>
</feature>
<feature type="compositionally biased region" description="Basic residues" evidence="1">
    <location>
        <begin position="27"/>
        <end position="39"/>
    </location>
</feature>
<evidence type="ECO:0000256" key="1">
    <source>
        <dbReference type="SAM" id="MobiDB-lite"/>
    </source>
</evidence>
<dbReference type="OrthoDB" id="641808at2759"/>
<evidence type="ECO:0000313" key="3">
    <source>
        <dbReference type="Proteomes" id="UP001085076"/>
    </source>
</evidence>
<proteinExistence type="predicted"/>
<evidence type="ECO:0000313" key="2">
    <source>
        <dbReference type="EMBL" id="KAJ0981027.1"/>
    </source>
</evidence>
<gene>
    <name evidence="2" type="ORF">J5N97_009282</name>
</gene>
<dbReference type="PANTHER" id="PTHR31865">
    <property type="entry name" value="OSJNBA0071G03.3 PROTEIN"/>
    <property type="match status" value="1"/>
</dbReference>
<dbReference type="EMBL" id="JAGGNH010000002">
    <property type="protein sequence ID" value="KAJ0981027.1"/>
    <property type="molecule type" value="Genomic_DNA"/>
</dbReference>
<dbReference type="PANTHER" id="PTHR31865:SF1">
    <property type="entry name" value="INSERTASE, PUTATIVE (DUF1685)-RELATED"/>
    <property type="match status" value="1"/>
</dbReference>
<dbReference type="AlphaFoldDB" id="A0A9D5CYG7"/>
<keyword evidence="3" id="KW-1185">Reference proteome</keyword>
<reference evidence="2" key="1">
    <citation type="submission" date="2021-03" db="EMBL/GenBank/DDBJ databases">
        <authorList>
            <person name="Li Z."/>
            <person name="Yang C."/>
        </authorList>
    </citation>
    <scope>NUCLEOTIDE SEQUENCE</scope>
    <source>
        <strain evidence="2">Dzin_1.0</strain>
        <tissue evidence="2">Leaf</tissue>
    </source>
</reference>